<comment type="caution">
    <text evidence="2">The sequence shown here is derived from an EMBL/GenBank/DDBJ whole genome shotgun (WGS) entry which is preliminary data.</text>
</comment>
<accession>A0ABW6YMT3</accession>
<proteinExistence type="predicted"/>
<sequence length="146" mass="15321">MTPAAPRGRSGADPLTHDGDGALPANGARHADGRVSGSGHSPGQGHGGSGTPEPLLGDADRTRLAERLHHALAGFVDSPRDSVAEAAEVLDEVEKELIASLQDRRTALRAGWQGDGDSGGRRASDTEQLRLTLRTYREVTERLLGT</sequence>
<dbReference type="Proteomes" id="UP001603013">
    <property type="component" value="Unassembled WGS sequence"/>
</dbReference>
<evidence type="ECO:0000313" key="3">
    <source>
        <dbReference type="Proteomes" id="UP001603013"/>
    </source>
</evidence>
<dbReference type="EMBL" id="JBIBSM010000026">
    <property type="protein sequence ID" value="MFF8280839.1"/>
    <property type="molecule type" value="Genomic_DNA"/>
</dbReference>
<feature type="compositionally biased region" description="Gly residues" evidence="1">
    <location>
        <begin position="40"/>
        <end position="50"/>
    </location>
</feature>
<dbReference type="RefSeq" id="WP_391937618.1">
    <property type="nucleotide sequence ID" value="NZ_JBIBSM010000026.1"/>
</dbReference>
<gene>
    <name evidence="2" type="ORF">ACF05T_33060</name>
</gene>
<reference evidence="2 3" key="1">
    <citation type="submission" date="2024-10" db="EMBL/GenBank/DDBJ databases">
        <title>The Natural Products Discovery Center: Release of the First 8490 Sequenced Strains for Exploring Actinobacteria Biosynthetic Diversity.</title>
        <authorList>
            <person name="Kalkreuter E."/>
            <person name="Kautsar S.A."/>
            <person name="Yang D."/>
            <person name="Bader C.D."/>
            <person name="Teijaro C.N."/>
            <person name="Fluegel L."/>
            <person name="Davis C.M."/>
            <person name="Simpson J.R."/>
            <person name="Lauterbach L."/>
            <person name="Steele A.D."/>
            <person name="Gui C."/>
            <person name="Meng S."/>
            <person name="Li G."/>
            <person name="Viehrig K."/>
            <person name="Ye F."/>
            <person name="Su P."/>
            <person name="Kiefer A.F."/>
            <person name="Nichols A."/>
            <person name="Cepeda A.J."/>
            <person name="Yan W."/>
            <person name="Fan B."/>
            <person name="Jiang Y."/>
            <person name="Adhikari A."/>
            <person name="Zheng C.-J."/>
            <person name="Schuster L."/>
            <person name="Cowan T.M."/>
            <person name="Smanski M.J."/>
            <person name="Chevrette M.G."/>
            <person name="De Carvalho L.P.S."/>
            <person name="Shen B."/>
        </authorList>
    </citation>
    <scope>NUCLEOTIDE SEQUENCE [LARGE SCALE GENOMIC DNA]</scope>
    <source>
        <strain evidence="2 3">NPDC015755</strain>
    </source>
</reference>
<feature type="region of interest" description="Disordered" evidence="1">
    <location>
        <begin position="1"/>
        <end position="61"/>
    </location>
</feature>
<protein>
    <submittedName>
        <fullName evidence="2">Uncharacterized protein</fullName>
    </submittedName>
</protein>
<keyword evidence="3" id="KW-1185">Reference proteome</keyword>
<organism evidence="2 3">
    <name type="scientific">Streptomyces lateritius</name>
    <dbReference type="NCBI Taxonomy" id="67313"/>
    <lineage>
        <taxon>Bacteria</taxon>
        <taxon>Bacillati</taxon>
        <taxon>Actinomycetota</taxon>
        <taxon>Actinomycetes</taxon>
        <taxon>Kitasatosporales</taxon>
        <taxon>Streptomycetaceae</taxon>
        <taxon>Streptomyces</taxon>
    </lineage>
</organism>
<evidence type="ECO:0000256" key="1">
    <source>
        <dbReference type="SAM" id="MobiDB-lite"/>
    </source>
</evidence>
<evidence type="ECO:0000313" key="2">
    <source>
        <dbReference type="EMBL" id="MFF8280839.1"/>
    </source>
</evidence>
<name>A0ABW6YMT3_9ACTN</name>